<name>A0A914PMW9_9BILA</name>
<evidence type="ECO:0000313" key="3">
    <source>
        <dbReference type="WBParaSite" id="PDA_v2.g19834.t1"/>
    </source>
</evidence>
<accession>A0A914PMW9</accession>
<protein>
    <submittedName>
        <fullName evidence="3">Uncharacterized protein</fullName>
    </submittedName>
</protein>
<organism evidence="2 3">
    <name type="scientific">Panagrolaimus davidi</name>
    <dbReference type="NCBI Taxonomy" id="227884"/>
    <lineage>
        <taxon>Eukaryota</taxon>
        <taxon>Metazoa</taxon>
        <taxon>Ecdysozoa</taxon>
        <taxon>Nematoda</taxon>
        <taxon>Chromadorea</taxon>
        <taxon>Rhabditida</taxon>
        <taxon>Tylenchina</taxon>
        <taxon>Panagrolaimomorpha</taxon>
        <taxon>Panagrolaimoidea</taxon>
        <taxon>Panagrolaimidae</taxon>
        <taxon>Panagrolaimus</taxon>
    </lineage>
</organism>
<dbReference type="AlphaFoldDB" id="A0A914PMW9"/>
<proteinExistence type="predicted"/>
<feature type="compositionally biased region" description="Acidic residues" evidence="1">
    <location>
        <begin position="139"/>
        <end position="148"/>
    </location>
</feature>
<sequence length="209" mass="23220">MELYIDAGRTDARCTTPACKRLKVFYRVKDNKIVDDPRLQHHDSCSMEVKNADKIREEQFCREFLVKVSATMIPPKWEEFENQFTAKFGTARFTEVYGTREEQQKFTARIGTADTSKVEIGKAEEIFKDFDDFTPDVGREEDVEETESTDAQLNESLQNMILSDKAASTTATTSSTSTSTTAASSAASSSSTTTTTTTTTTTATMSTKS</sequence>
<dbReference type="WBParaSite" id="PDA_v2.g19834.t1">
    <property type="protein sequence ID" value="PDA_v2.g19834.t1"/>
    <property type="gene ID" value="PDA_v2.g19834"/>
</dbReference>
<feature type="compositionally biased region" description="Low complexity" evidence="1">
    <location>
        <begin position="166"/>
        <end position="209"/>
    </location>
</feature>
<dbReference type="Proteomes" id="UP000887578">
    <property type="component" value="Unplaced"/>
</dbReference>
<reference evidence="3" key="1">
    <citation type="submission" date="2022-11" db="UniProtKB">
        <authorList>
            <consortium name="WormBaseParasite"/>
        </authorList>
    </citation>
    <scope>IDENTIFICATION</scope>
</reference>
<keyword evidence="2" id="KW-1185">Reference proteome</keyword>
<feature type="compositionally biased region" description="Polar residues" evidence="1">
    <location>
        <begin position="149"/>
        <end position="161"/>
    </location>
</feature>
<feature type="region of interest" description="Disordered" evidence="1">
    <location>
        <begin position="131"/>
        <end position="209"/>
    </location>
</feature>
<evidence type="ECO:0000256" key="1">
    <source>
        <dbReference type="SAM" id="MobiDB-lite"/>
    </source>
</evidence>
<evidence type="ECO:0000313" key="2">
    <source>
        <dbReference type="Proteomes" id="UP000887578"/>
    </source>
</evidence>